<evidence type="ECO:0000313" key="5">
    <source>
        <dbReference type="Proteomes" id="UP000467387"/>
    </source>
</evidence>
<accession>A0A6A2SKS2</accession>
<evidence type="ECO:0000313" key="3">
    <source>
        <dbReference type="EMBL" id="KAB7072360.1"/>
    </source>
</evidence>
<proteinExistence type="predicted"/>
<dbReference type="EMBL" id="WDWU01000009">
    <property type="protein sequence ID" value="KAB7056718.1"/>
    <property type="molecule type" value="Genomic_DNA"/>
</dbReference>
<sequence>MCGRSGPMLVSRRGDTDESGRKGKAAICSAFIYGKRFAALRKLMAMVSDSCDVDCGWAIGTSRHKACPRYTSIENRAICGLANRTLPTNDPRQARAMNIA</sequence>
<name>A0A6A2SKS2_BIFLN</name>
<dbReference type="AlphaFoldDB" id="A0A6A2SKS2"/>
<gene>
    <name evidence="3" type="ORF">GBI83_06785</name>
    <name evidence="2" type="ORF">GBI87_07090</name>
</gene>
<dbReference type="Proteomes" id="UP000432196">
    <property type="component" value="Unassembled WGS sequence"/>
</dbReference>
<dbReference type="Proteomes" id="UP000467387">
    <property type="component" value="Unassembled WGS sequence"/>
</dbReference>
<evidence type="ECO:0000313" key="2">
    <source>
        <dbReference type="EMBL" id="KAB7056718.1"/>
    </source>
</evidence>
<dbReference type="EMBL" id="WDWL01000008">
    <property type="protein sequence ID" value="KAB7072360.1"/>
    <property type="molecule type" value="Genomic_DNA"/>
</dbReference>
<feature type="compositionally biased region" description="Basic and acidic residues" evidence="1">
    <location>
        <begin position="12"/>
        <end position="21"/>
    </location>
</feature>
<organism evidence="3 4">
    <name type="scientific">Bifidobacterium longum</name>
    <dbReference type="NCBI Taxonomy" id="216816"/>
    <lineage>
        <taxon>Bacteria</taxon>
        <taxon>Bacillati</taxon>
        <taxon>Actinomycetota</taxon>
        <taxon>Actinomycetes</taxon>
        <taxon>Bifidobacteriales</taxon>
        <taxon>Bifidobacteriaceae</taxon>
        <taxon>Bifidobacterium</taxon>
    </lineage>
</organism>
<comment type="caution">
    <text evidence="3">The sequence shown here is derived from an EMBL/GenBank/DDBJ whole genome shotgun (WGS) entry which is preliminary data.</text>
</comment>
<feature type="region of interest" description="Disordered" evidence="1">
    <location>
        <begin position="1"/>
        <end position="21"/>
    </location>
</feature>
<evidence type="ECO:0000256" key="1">
    <source>
        <dbReference type="SAM" id="MobiDB-lite"/>
    </source>
</evidence>
<evidence type="ECO:0000313" key="4">
    <source>
        <dbReference type="Proteomes" id="UP000432196"/>
    </source>
</evidence>
<protein>
    <submittedName>
        <fullName evidence="3">Uncharacterized protein</fullName>
    </submittedName>
</protein>
<reference evidence="4 5" key="1">
    <citation type="journal article" date="2019" name="Nat. Med.">
        <title>A library of human gut bacterial isolates paired with longitudinal multiomics data enables mechanistic microbiome research.</title>
        <authorList>
            <person name="Poyet M."/>
            <person name="Groussin M."/>
            <person name="Gibbons S.M."/>
            <person name="Avila-Pacheco J."/>
            <person name="Jiang X."/>
            <person name="Kearney S.M."/>
            <person name="Perrotta A.R."/>
            <person name="Berdy B."/>
            <person name="Zhao S."/>
            <person name="Lieberman T.D."/>
            <person name="Swanson P.K."/>
            <person name="Smith M."/>
            <person name="Roesemann S."/>
            <person name="Alexander J.E."/>
            <person name="Rich S.A."/>
            <person name="Livny J."/>
            <person name="Vlamakis H."/>
            <person name="Clish C."/>
            <person name="Bullock K."/>
            <person name="Deik A."/>
            <person name="Scott J."/>
            <person name="Pierce K.A."/>
            <person name="Xavier R.J."/>
            <person name="Alm E.J."/>
        </authorList>
    </citation>
    <scope>NUCLEOTIDE SEQUENCE [LARGE SCALE GENOMIC DNA]</scope>
    <source>
        <strain evidence="3 4">BIOML-A201</strain>
        <strain evidence="2 5">BIOML-A210</strain>
    </source>
</reference>